<sequence length="165" mass="19107">MARQCYVDNLRTPPQPSKEDNISTNIELDPRPLIGQGTKPIEKLKYIPLIDEEHCTQIGERMQGPHRERITPTYSHDNHLTLGDRSERHLPPSCTMHGGQIGSTWKEKDGRQQAKGHRTRNGQAKSRQIYPRGQLHDLHNEKWQICVDYSNLNKACPKDYFPYRA</sequence>
<evidence type="ECO:0000313" key="3">
    <source>
        <dbReference type="Proteomes" id="UP000257109"/>
    </source>
</evidence>
<gene>
    <name evidence="2" type="ORF">CR513_39478</name>
</gene>
<accession>A0A371FPM1</accession>
<dbReference type="AlphaFoldDB" id="A0A371FPM1"/>
<feature type="region of interest" description="Disordered" evidence="1">
    <location>
        <begin position="88"/>
        <end position="128"/>
    </location>
</feature>
<protein>
    <submittedName>
        <fullName evidence="2">Uncharacterized protein</fullName>
    </submittedName>
</protein>
<proteinExistence type="predicted"/>
<dbReference type="EMBL" id="QJKJ01008348">
    <property type="protein sequence ID" value="RDX80023.1"/>
    <property type="molecule type" value="Genomic_DNA"/>
</dbReference>
<dbReference type="Proteomes" id="UP000257109">
    <property type="component" value="Unassembled WGS sequence"/>
</dbReference>
<evidence type="ECO:0000256" key="1">
    <source>
        <dbReference type="SAM" id="MobiDB-lite"/>
    </source>
</evidence>
<evidence type="ECO:0000313" key="2">
    <source>
        <dbReference type="EMBL" id="RDX80023.1"/>
    </source>
</evidence>
<feature type="non-terminal residue" evidence="2">
    <location>
        <position position="1"/>
    </location>
</feature>
<organism evidence="2 3">
    <name type="scientific">Mucuna pruriens</name>
    <name type="common">Velvet bean</name>
    <name type="synonym">Dolichos pruriens</name>
    <dbReference type="NCBI Taxonomy" id="157652"/>
    <lineage>
        <taxon>Eukaryota</taxon>
        <taxon>Viridiplantae</taxon>
        <taxon>Streptophyta</taxon>
        <taxon>Embryophyta</taxon>
        <taxon>Tracheophyta</taxon>
        <taxon>Spermatophyta</taxon>
        <taxon>Magnoliopsida</taxon>
        <taxon>eudicotyledons</taxon>
        <taxon>Gunneridae</taxon>
        <taxon>Pentapetalae</taxon>
        <taxon>rosids</taxon>
        <taxon>fabids</taxon>
        <taxon>Fabales</taxon>
        <taxon>Fabaceae</taxon>
        <taxon>Papilionoideae</taxon>
        <taxon>50 kb inversion clade</taxon>
        <taxon>NPAAA clade</taxon>
        <taxon>indigoferoid/millettioid clade</taxon>
        <taxon>Phaseoleae</taxon>
        <taxon>Mucuna</taxon>
    </lineage>
</organism>
<keyword evidence="3" id="KW-1185">Reference proteome</keyword>
<comment type="caution">
    <text evidence="2">The sequence shown here is derived from an EMBL/GenBank/DDBJ whole genome shotgun (WGS) entry which is preliminary data.</text>
</comment>
<reference evidence="2" key="1">
    <citation type="submission" date="2018-05" db="EMBL/GenBank/DDBJ databases">
        <title>Draft genome of Mucuna pruriens seed.</title>
        <authorList>
            <person name="Nnadi N.E."/>
            <person name="Vos R."/>
            <person name="Hasami M.H."/>
            <person name="Devisetty U.K."/>
            <person name="Aguiy J.C."/>
        </authorList>
    </citation>
    <scope>NUCLEOTIDE SEQUENCE [LARGE SCALE GENOMIC DNA]</scope>
    <source>
        <strain evidence="2">JCA_2017</strain>
    </source>
</reference>
<name>A0A371FPM1_MUCPR</name>
<feature type="region of interest" description="Disordered" evidence="1">
    <location>
        <begin position="1"/>
        <end position="34"/>
    </location>
</feature>